<feature type="transmembrane region" description="Helical" evidence="1">
    <location>
        <begin position="240"/>
        <end position="259"/>
    </location>
</feature>
<feature type="transmembrane region" description="Helical" evidence="1">
    <location>
        <begin position="217"/>
        <end position="233"/>
    </location>
</feature>
<comment type="function">
    <text evidence="1">Catalyzes the sodium-dependent transport of glutamate.</text>
</comment>
<comment type="caution">
    <text evidence="3">The sequence shown here is derived from an EMBL/GenBank/DDBJ whole genome shotgun (WGS) entry which is preliminary data.</text>
</comment>
<dbReference type="OrthoDB" id="4921038at2"/>
<dbReference type="RefSeq" id="WP_036194901.1">
    <property type="nucleotide sequence ID" value="NZ_AVPS01000008.1"/>
</dbReference>
<evidence type="ECO:0000313" key="4">
    <source>
        <dbReference type="Proteomes" id="UP000030017"/>
    </source>
</evidence>
<proteinExistence type="inferred from homology"/>
<dbReference type="PANTHER" id="PTHR36178:SF1">
    <property type="entry name" value="SODIUM_GLUTAMATE SYMPORTER"/>
    <property type="match status" value="1"/>
</dbReference>
<evidence type="ECO:0000313" key="3">
    <source>
        <dbReference type="EMBL" id="KGM51117.1"/>
    </source>
</evidence>
<evidence type="ECO:0000256" key="1">
    <source>
        <dbReference type="HAMAP-Rule" id="MF_02062"/>
    </source>
</evidence>
<comment type="subcellular location">
    <subcellularLocation>
        <location evidence="1">Cell inner membrane</location>
        <topology evidence="1">Multi-pass membrane protein</topology>
    </subcellularLocation>
</comment>
<feature type="transmembrane region" description="Helical" evidence="1">
    <location>
        <begin position="159"/>
        <end position="183"/>
    </location>
</feature>
<keyword evidence="1" id="KW-1133">Transmembrane helix</keyword>
<feature type="transmembrane region" description="Helical" evidence="1">
    <location>
        <begin position="336"/>
        <end position="359"/>
    </location>
</feature>
<dbReference type="STRING" id="1122185.N792_12025"/>
<feature type="transmembrane region" description="Helical" evidence="1">
    <location>
        <begin position="35"/>
        <end position="54"/>
    </location>
</feature>
<keyword evidence="4" id="KW-1185">Reference proteome</keyword>
<dbReference type="AlphaFoldDB" id="A0A0A0EPJ2"/>
<keyword evidence="1" id="KW-0997">Cell inner membrane</keyword>
<feature type="transmembrane region" description="Helical" evidence="1">
    <location>
        <begin position="66"/>
        <end position="84"/>
    </location>
</feature>
<name>A0A0A0EPJ2_9GAMM</name>
<keyword evidence="1" id="KW-0739">Sodium transport</keyword>
<dbReference type="GO" id="GO:0015501">
    <property type="term" value="F:glutamate:sodium symporter activity"/>
    <property type="evidence" value="ECO:0007669"/>
    <property type="project" value="UniProtKB-UniRule"/>
</dbReference>
<dbReference type="eggNOG" id="COG0786">
    <property type="taxonomic scope" value="Bacteria"/>
</dbReference>
<reference evidence="3 4" key="1">
    <citation type="submission" date="2013-08" db="EMBL/GenBank/DDBJ databases">
        <title>Genome sequencing of Lysobacter.</title>
        <authorList>
            <person name="Zhang S."/>
            <person name="Wang G."/>
        </authorList>
    </citation>
    <scope>NUCLEOTIDE SEQUENCE [LARGE SCALE GENOMIC DNA]</scope>
    <source>
        <strain evidence="3 4">Ko07</strain>
    </source>
</reference>
<comment type="similarity">
    <text evidence="1">Belongs to the glutamate:Na(+) symporter (ESS) (TC 2.A.27) family.</text>
</comment>
<dbReference type="HAMAP" id="MF_02062">
    <property type="entry name" value="GltS"/>
    <property type="match status" value="1"/>
</dbReference>
<sequence>MLQLDAVETVALGGLALLGGYALCRAIPFLRRYNIPEPVVGGLVVALIVLFAHRQGTTLFELDTSLQTPLMVAFFTTLGVNASISLMRVSGRQVGIFLALATGFAVLQNVIGLGVASLFDLHPLFGVLVGSATMAGGPATGLAFAPLFEEAGLVGAESIAITSAMAGIVAGGLIGGPAATVLIRRWRLKTPGDHPVEVADPTEIVLEPGQSEAQREFGALKSIVFILVAMWLGAWIGKGFAALGLTLPAYIGAMLVGAAVRNIDDVTGWIGLSVPTVELIGNVSLALFLSIALMNLKLWELAGMAVPLAFNLFVQAAAVVAFCVVVFRAMGKDYDAAVMGGGFVGFMLGTSANAIAVMRTLVLRYGSAPRAFLVAPLVGAFFIDFSNALIITGFMNFLK</sequence>
<protein>
    <recommendedName>
        <fullName evidence="1 2">Sodium/glutamate symporter</fullName>
    </recommendedName>
</protein>
<keyword evidence="1" id="KW-0813">Transport</keyword>
<keyword evidence="1" id="KW-0406">Ion transport</keyword>
<feature type="transmembrane region" description="Helical" evidence="1">
    <location>
        <begin position="371"/>
        <end position="395"/>
    </location>
</feature>
<evidence type="ECO:0000256" key="2">
    <source>
        <dbReference type="NCBIfam" id="TIGR00210"/>
    </source>
</evidence>
<organism evidence="3 4">
    <name type="scientific">Lysobacter concretionis Ko07 = DSM 16239</name>
    <dbReference type="NCBI Taxonomy" id="1122185"/>
    <lineage>
        <taxon>Bacteria</taxon>
        <taxon>Pseudomonadati</taxon>
        <taxon>Pseudomonadota</taxon>
        <taxon>Gammaproteobacteria</taxon>
        <taxon>Lysobacterales</taxon>
        <taxon>Lysobacteraceae</taxon>
        <taxon>Novilysobacter</taxon>
    </lineage>
</organism>
<dbReference type="InterPro" id="IPR004445">
    <property type="entry name" value="GltS"/>
</dbReference>
<dbReference type="GO" id="GO:0005886">
    <property type="term" value="C:plasma membrane"/>
    <property type="evidence" value="ECO:0007669"/>
    <property type="project" value="UniProtKB-SubCell"/>
</dbReference>
<gene>
    <name evidence="1" type="primary">gltS</name>
    <name evidence="3" type="ORF">N792_12025</name>
</gene>
<keyword evidence="1" id="KW-0915">Sodium</keyword>
<dbReference type="Pfam" id="PF03616">
    <property type="entry name" value="Glt_symporter"/>
    <property type="match status" value="1"/>
</dbReference>
<keyword evidence="1" id="KW-0769">Symport</keyword>
<feature type="transmembrane region" description="Helical" evidence="1">
    <location>
        <begin position="308"/>
        <end position="330"/>
    </location>
</feature>
<dbReference type="PANTHER" id="PTHR36178">
    <property type="entry name" value="SLR0625 PROTEIN"/>
    <property type="match status" value="1"/>
</dbReference>
<feature type="transmembrane region" description="Helical" evidence="1">
    <location>
        <begin position="125"/>
        <end position="147"/>
    </location>
</feature>
<dbReference type="GO" id="GO:0015813">
    <property type="term" value="P:L-glutamate transmembrane transport"/>
    <property type="evidence" value="ECO:0007669"/>
    <property type="project" value="UniProtKB-UniRule"/>
</dbReference>
<feature type="transmembrane region" description="Helical" evidence="1">
    <location>
        <begin position="279"/>
        <end position="296"/>
    </location>
</feature>
<keyword evidence="1" id="KW-0472">Membrane</keyword>
<feature type="transmembrane region" description="Helical" evidence="1">
    <location>
        <begin position="96"/>
        <end position="119"/>
    </location>
</feature>
<keyword evidence="1" id="KW-1003">Cell membrane</keyword>
<dbReference type="NCBIfam" id="TIGR00210">
    <property type="entry name" value="gltS"/>
    <property type="match status" value="1"/>
</dbReference>
<keyword evidence="1" id="KW-0812">Transmembrane</keyword>
<keyword evidence="1" id="KW-0029">Amino-acid transport</keyword>
<accession>A0A0A0EPJ2</accession>
<feature type="transmembrane region" description="Helical" evidence="1">
    <location>
        <begin position="6"/>
        <end position="23"/>
    </location>
</feature>
<dbReference type="Proteomes" id="UP000030017">
    <property type="component" value="Unassembled WGS sequence"/>
</dbReference>
<dbReference type="EMBL" id="AVPS01000008">
    <property type="protein sequence ID" value="KGM51117.1"/>
    <property type="molecule type" value="Genomic_DNA"/>
</dbReference>